<dbReference type="Pfam" id="PF13359">
    <property type="entry name" value="DDE_Tnp_4"/>
    <property type="match status" value="1"/>
</dbReference>
<dbReference type="GO" id="GO:0046872">
    <property type="term" value="F:metal ion binding"/>
    <property type="evidence" value="ECO:0007669"/>
    <property type="project" value="UniProtKB-KW"/>
</dbReference>
<name>A0A167KLD9_PHYB8</name>
<dbReference type="InParanoid" id="A0A167KLD9"/>
<proteinExistence type="predicted"/>
<evidence type="ECO:0000313" key="4">
    <source>
        <dbReference type="EMBL" id="OAD68359.1"/>
    </source>
</evidence>
<dbReference type="AlphaFoldDB" id="A0A167KLD9"/>
<accession>A0A167KLD9</accession>
<keyword evidence="5" id="KW-1185">Reference proteome</keyword>
<evidence type="ECO:0000256" key="2">
    <source>
        <dbReference type="ARBA" id="ARBA00022723"/>
    </source>
</evidence>
<gene>
    <name evidence="4" type="ORF">PHYBLDRAFT_173357</name>
</gene>
<reference evidence="5" key="1">
    <citation type="submission" date="2015-06" db="EMBL/GenBank/DDBJ databases">
        <title>Expansion of signal transduction pathways in fungi by whole-genome duplication.</title>
        <authorList>
            <consortium name="DOE Joint Genome Institute"/>
            <person name="Corrochano L.M."/>
            <person name="Kuo A."/>
            <person name="Marcet-Houben M."/>
            <person name="Polaino S."/>
            <person name="Salamov A."/>
            <person name="Villalobos J.M."/>
            <person name="Alvarez M.I."/>
            <person name="Avalos J."/>
            <person name="Benito E.P."/>
            <person name="Benoit I."/>
            <person name="Burger G."/>
            <person name="Camino L.P."/>
            <person name="Canovas D."/>
            <person name="Cerda-Olmedo E."/>
            <person name="Cheng J.-F."/>
            <person name="Dominguez A."/>
            <person name="Elias M."/>
            <person name="Eslava A.P."/>
            <person name="Glaser F."/>
            <person name="Grimwood J."/>
            <person name="Gutierrez G."/>
            <person name="Heitman J."/>
            <person name="Henrissat B."/>
            <person name="Iturriaga E.A."/>
            <person name="Lang B.F."/>
            <person name="Lavin J.L."/>
            <person name="Lee S."/>
            <person name="Li W."/>
            <person name="Lindquist E."/>
            <person name="Lopez-Garcia S."/>
            <person name="Luque E.M."/>
            <person name="Marcos A.T."/>
            <person name="Martin J."/>
            <person name="McCluskey K."/>
            <person name="Medina H.R."/>
            <person name="Miralles-Duran A."/>
            <person name="Miyazaki A."/>
            <person name="Munoz-Torres E."/>
            <person name="Oguiza J.A."/>
            <person name="Ohm R."/>
            <person name="Olmedo M."/>
            <person name="Orejas M."/>
            <person name="Ortiz-Castellanos L."/>
            <person name="Pisabarro A.G."/>
            <person name="Rodriguez-Romero J."/>
            <person name="Ruiz-Herrera J."/>
            <person name="Ruiz-Vazquez R."/>
            <person name="Sanz C."/>
            <person name="Schackwitz W."/>
            <person name="Schmutz J."/>
            <person name="Shahriari M."/>
            <person name="Shelest E."/>
            <person name="Silva-Franco F."/>
            <person name="Soanes D."/>
            <person name="Syed K."/>
            <person name="Tagua V.G."/>
            <person name="Talbot N.J."/>
            <person name="Thon M."/>
            <person name="De vries R.P."/>
            <person name="Wiebenga A."/>
            <person name="Yadav J.S."/>
            <person name="Braun E.L."/>
            <person name="Baker S."/>
            <person name="Garre V."/>
            <person name="Horwitz B."/>
            <person name="Torres-Martinez S."/>
            <person name="Idnurm A."/>
            <person name="Herrera-Estrella A."/>
            <person name="Gabaldon T."/>
            <person name="Grigoriev I.V."/>
        </authorList>
    </citation>
    <scope>NUCLEOTIDE SEQUENCE [LARGE SCALE GENOMIC DNA]</scope>
    <source>
        <strain evidence="5">NRRL 1555(-)</strain>
    </source>
</reference>
<dbReference type="GeneID" id="28997924"/>
<dbReference type="OrthoDB" id="2288110at2759"/>
<organism evidence="4 5">
    <name type="scientific">Phycomyces blakesleeanus (strain ATCC 8743b / DSM 1359 / FGSC 10004 / NBRC 33097 / NRRL 1555)</name>
    <dbReference type="NCBI Taxonomy" id="763407"/>
    <lineage>
        <taxon>Eukaryota</taxon>
        <taxon>Fungi</taxon>
        <taxon>Fungi incertae sedis</taxon>
        <taxon>Mucoromycota</taxon>
        <taxon>Mucoromycotina</taxon>
        <taxon>Mucoromycetes</taxon>
        <taxon>Mucorales</taxon>
        <taxon>Phycomycetaceae</taxon>
        <taxon>Phycomyces</taxon>
    </lineage>
</organism>
<keyword evidence="2" id="KW-0479">Metal-binding</keyword>
<feature type="domain" description="DDE Tnp4" evidence="3">
    <location>
        <begin position="108"/>
        <end position="172"/>
    </location>
</feature>
<comment type="cofactor">
    <cofactor evidence="1">
        <name>a divalent metal cation</name>
        <dbReference type="ChEBI" id="CHEBI:60240"/>
    </cofactor>
</comment>
<dbReference type="RefSeq" id="XP_018286399.1">
    <property type="nucleotide sequence ID" value="XM_018437018.1"/>
</dbReference>
<dbReference type="VEuPathDB" id="FungiDB:PHYBLDRAFT_173357"/>
<sequence length="245" mass="28437">MFKEHYRITLSTFETLVNILLGTELYRRCDESELVRPVWKQIAVVLWRFSNTHFGYRMAKNKFGCSHGSYNNFTDQFILAMSSIVIDNSITWPNMVEQTLEITTGCRSKNQETVPLTTEQKLYNTVQSRTQQKIENTFSLLVLRWKFLYKHLYLKNVGRLTQAIMLCCVLHNLCLDVDDMWELEENEENNILGNFQDSGNEDGAVFGLEEIENTNPIISERVLNALLAQLKTGGEQQQLAVMNFF</sequence>
<dbReference type="EMBL" id="KV440995">
    <property type="protein sequence ID" value="OAD68359.1"/>
    <property type="molecule type" value="Genomic_DNA"/>
</dbReference>
<evidence type="ECO:0000259" key="3">
    <source>
        <dbReference type="Pfam" id="PF13359"/>
    </source>
</evidence>
<evidence type="ECO:0000256" key="1">
    <source>
        <dbReference type="ARBA" id="ARBA00001968"/>
    </source>
</evidence>
<dbReference type="Proteomes" id="UP000077315">
    <property type="component" value="Unassembled WGS sequence"/>
</dbReference>
<protein>
    <recommendedName>
        <fullName evidence="3">DDE Tnp4 domain-containing protein</fullName>
    </recommendedName>
</protein>
<evidence type="ECO:0000313" key="5">
    <source>
        <dbReference type="Proteomes" id="UP000077315"/>
    </source>
</evidence>
<dbReference type="InterPro" id="IPR027806">
    <property type="entry name" value="HARBI1_dom"/>
</dbReference>